<protein>
    <submittedName>
        <fullName evidence="3">Tricarboxylate transport protein TctC</fullName>
    </submittedName>
</protein>
<evidence type="ECO:0000313" key="4">
    <source>
        <dbReference type="EMBL" id="SOE46434.1"/>
    </source>
</evidence>
<dbReference type="Proteomes" id="UP000078558">
    <property type="component" value="Chromosome I"/>
</dbReference>
<dbReference type="AlphaFoldDB" id="A0A1C3K4G4"/>
<dbReference type="RefSeq" id="WP_067755878.1">
    <property type="nucleotide sequence ID" value="NZ_LT907988.1"/>
</dbReference>
<dbReference type="Pfam" id="PF03401">
    <property type="entry name" value="TctC"/>
    <property type="match status" value="1"/>
</dbReference>
<keyword evidence="5" id="KW-1185">Reference proteome</keyword>
<dbReference type="EMBL" id="LT907988">
    <property type="protein sequence ID" value="SOE46434.1"/>
    <property type="molecule type" value="Genomic_DNA"/>
</dbReference>
<reference evidence="3 5" key="1">
    <citation type="submission" date="2016-06" db="EMBL/GenBank/DDBJ databases">
        <authorList>
            <person name="Kjaerup R.B."/>
            <person name="Dalgaard T.S."/>
            <person name="Juul-Madsen H.R."/>
        </authorList>
    </citation>
    <scope>NUCLEOTIDE SEQUENCE [LARGE SCALE GENOMIC DNA]</scope>
    <source>
        <strain evidence="3">Orrdi1</strain>
    </source>
</reference>
<keyword evidence="2" id="KW-0732">Signal</keyword>
<accession>A0A1C3K4G4</accession>
<feature type="signal peptide" evidence="2">
    <location>
        <begin position="1"/>
        <end position="30"/>
    </location>
</feature>
<dbReference type="OrthoDB" id="8678477at2"/>
<evidence type="ECO:0000313" key="5">
    <source>
        <dbReference type="Proteomes" id="UP000078558"/>
    </source>
</evidence>
<proteinExistence type="inferred from homology"/>
<dbReference type="Gene3D" id="3.40.190.150">
    <property type="entry name" value="Bordetella uptake gene, domain 1"/>
    <property type="match status" value="1"/>
</dbReference>
<dbReference type="PIRSF" id="PIRSF017082">
    <property type="entry name" value="YflP"/>
    <property type="match status" value="1"/>
</dbReference>
<dbReference type="CDD" id="cd13578">
    <property type="entry name" value="PBP2_Bug27"/>
    <property type="match status" value="1"/>
</dbReference>
<reference evidence="4 5" key="2">
    <citation type="submission" date="2017-08" db="EMBL/GenBank/DDBJ databases">
        <authorList>
            <person name="de Groot N.N."/>
        </authorList>
    </citation>
    <scope>NUCLEOTIDE SEQUENCE [LARGE SCALE GENOMIC DNA]</scope>
    <source>
        <strain evidence="4">Orrdi1</strain>
    </source>
</reference>
<evidence type="ECO:0000256" key="2">
    <source>
        <dbReference type="SAM" id="SignalP"/>
    </source>
</evidence>
<dbReference type="EMBL" id="FLRC01000033">
    <property type="protein sequence ID" value="SBT26318.1"/>
    <property type="molecule type" value="Genomic_DNA"/>
</dbReference>
<dbReference type="SUPFAM" id="SSF53850">
    <property type="entry name" value="Periplasmic binding protein-like II"/>
    <property type="match status" value="1"/>
</dbReference>
<dbReference type="PANTHER" id="PTHR42928:SF5">
    <property type="entry name" value="BLR1237 PROTEIN"/>
    <property type="match status" value="1"/>
</dbReference>
<evidence type="ECO:0000313" key="3">
    <source>
        <dbReference type="EMBL" id="SBT26318.1"/>
    </source>
</evidence>
<sequence>MPAHFLARAARTAALPLALFAMAAPAAAQAYPQGPITLVVPFPPGGSNDLFARHMSKDLGDALGQPIVIENRPGAGGTMGAALVSRAQPDGHTLMLVSSTFVTNAVTQASTPFDIFKDFTPVALLAKAPLIVTVNNDFPVRNPSELVALIRKNPGRYNYASAGPGSLNQFSMELLKSQAGGLDITHVPYRGGGPAVNDMIGNRTQVYITSAPAALPTVRTGKIKAIGVTSLAPSPIAPDLPTVASAVPGYEYQSWWAILGPAGTPAPVVEKLNAAINAVMTTPQIRESFLREGAQATPGTPAELAQLLSSEFARFKKLAQDQHIVAQ</sequence>
<dbReference type="STRING" id="1851544.ODI_04091"/>
<dbReference type="Gene3D" id="3.40.190.10">
    <property type="entry name" value="Periplasmic binding protein-like II"/>
    <property type="match status" value="1"/>
</dbReference>
<dbReference type="PANTHER" id="PTHR42928">
    <property type="entry name" value="TRICARBOXYLATE-BINDING PROTEIN"/>
    <property type="match status" value="1"/>
</dbReference>
<organism evidence="3 5">
    <name type="scientific">Orrella dioscoreae</name>
    <dbReference type="NCBI Taxonomy" id="1851544"/>
    <lineage>
        <taxon>Bacteria</taxon>
        <taxon>Pseudomonadati</taxon>
        <taxon>Pseudomonadota</taxon>
        <taxon>Betaproteobacteria</taxon>
        <taxon>Burkholderiales</taxon>
        <taxon>Alcaligenaceae</taxon>
        <taxon>Orrella</taxon>
    </lineage>
</organism>
<gene>
    <name evidence="3" type="ORF">ODI_04091</name>
    <name evidence="4" type="ORF">ODI_R0293</name>
</gene>
<dbReference type="InterPro" id="IPR005064">
    <property type="entry name" value="BUG"/>
</dbReference>
<name>A0A1C3K4G4_9BURK</name>
<evidence type="ECO:0000256" key="1">
    <source>
        <dbReference type="ARBA" id="ARBA00006987"/>
    </source>
</evidence>
<feature type="chain" id="PRO_5015062643" evidence="2">
    <location>
        <begin position="31"/>
        <end position="327"/>
    </location>
</feature>
<dbReference type="InterPro" id="IPR042100">
    <property type="entry name" value="Bug_dom1"/>
</dbReference>
<dbReference type="KEGG" id="odi:ODI_R0293"/>
<comment type="similarity">
    <text evidence="1">Belongs to the UPF0065 (bug) family.</text>
</comment>